<dbReference type="Pfam" id="PF07727">
    <property type="entry name" value="RVT_2"/>
    <property type="match status" value="2"/>
</dbReference>
<feature type="compositionally biased region" description="Polar residues" evidence="1">
    <location>
        <begin position="374"/>
        <end position="384"/>
    </location>
</feature>
<dbReference type="InterPro" id="IPR043502">
    <property type="entry name" value="DNA/RNA_pol_sf"/>
</dbReference>
<dbReference type="SUPFAM" id="SSF56672">
    <property type="entry name" value="DNA/RNA polymerases"/>
    <property type="match status" value="1"/>
</dbReference>
<evidence type="ECO:0000259" key="2">
    <source>
        <dbReference type="Pfam" id="PF07727"/>
    </source>
</evidence>
<gene>
    <name evidence="3" type="ORF">TSUD_214900</name>
</gene>
<dbReference type="InterPro" id="IPR036875">
    <property type="entry name" value="Znf_CCHC_sf"/>
</dbReference>
<dbReference type="OrthoDB" id="1931024at2759"/>
<accession>A0A2Z6MEJ6</accession>
<dbReference type="SUPFAM" id="SSF57756">
    <property type="entry name" value="Retrovirus zinc finger-like domains"/>
    <property type="match status" value="1"/>
</dbReference>
<evidence type="ECO:0000256" key="1">
    <source>
        <dbReference type="SAM" id="MobiDB-lite"/>
    </source>
</evidence>
<evidence type="ECO:0000313" key="3">
    <source>
        <dbReference type="EMBL" id="GAU31054.1"/>
    </source>
</evidence>
<feature type="domain" description="Reverse transcriptase Ty1/copia-type" evidence="2">
    <location>
        <begin position="518"/>
        <end position="591"/>
    </location>
</feature>
<proteinExistence type="predicted"/>
<dbReference type="EMBL" id="DF973444">
    <property type="protein sequence ID" value="GAU31054.1"/>
    <property type="molecule type" value="Genomic_DNA"/>
</dbReference>
<feature type="domain" description="Reverse transcriptase Ty1/copia-type" evidence="2">
    <location>
        <begin position="607"/>
        <end position="724"/>
    </location>
</feature>
<protein>
    <recommendedName>
        <fullName evidence="2">Reverse transcriptase Ty1/copia-type domain-containing protein</fullName>
    </recommendedName>
</protein>
<feature type="region of interest" description="Disordered" evidence="1">
    <location>
        <begin position="350"/>
        <end position="473"/>
    </location>
</feature>
<dbReference type="CDD" id="cd09272">
    <property type="entry name" value="RNase_HI_RT_Ty1"/>
    <property type="match status" value="1"/>
</dbReference>
<keyword evidence="4" id="KW-1185">Reference proteome</keyword>
<reference evidence="4" key="1">
    <citation type="journal article" date="2017" name="Front. Plant Sci.">
        <title>Climate Clever Clovers: New Paradigm to Reduce the Environmental Footprint of Ruminants by Breeding Low Methanogenic Forages Utilizing Haplotype Variation.</title>
        <authorList>
            <person name="Kaur P."/>
            <person name="Appels R."/>
            <person name="Bayer P.E."/>
            <person name="Keeble-Gagnere G."/>
            <person name="Wang J."/>
            <person name="Hirakawa H."/>
            <person name="Shirasawa K."/>
            <person name="Vercoe P."/>
            <person name="Stefanova K."/>
            <person name="Durmic Z."/>
            <person name="Nichols P."/>
            <person name="Revell C."/>
            <person name="Isobe S.N."/>
            <person name="Edwards D."/>
            <person name="Erskine W."/>
        </authorList>
    </citation>
    <scope>NUCLEOTIDE SEQUENCE [LARGE SCALE GENOMIC DNA]</scope>
    <source>
        <strain evidence="4">cv. Daliak</strain>
    </source>
</reference>
<dbReference type="GO" id="GO:0003676">
    <property type="term" value="F:nucleic acid binding"/>
    <property type="evidence" value="ECO:0007669"/>
    <property type="project" value="InterPro"/>
</dbReference>
<dbReference type="Proteomes" id="UP000242715">
    <property type="component" value="Unassembled WGS sequence"/>
</dbReference>
<dbReference type="GO" id="GO:0008270">
    <property type="term" value="F:zinc ion binding"/>
    <property type="evidence" value="ECO:0007669"/>
    <property type="project" value="InterPro"/>
</dbReference>
<organism evidence="3 4">
    <name type="scientific">Trifolium subterraneum</name>
    <name type="common">Subterranean clover</name>
    <dbReference type="NCBI Taxonomy" id="3900"/>
    <lineage>
        <taxon>Eukaryota</taxon>
        <taxon>Viridiplantae</taxon>
        <taxon>Streptophyta</taxon>
        <taxon>Embryophyta</taxon>
        <taxon>Tracheophyta</taxon>
        <taxon>Spermatophyta</taxon>
        <taxon>Magnoliopsida</taxon>
        <taxon>eudicotyledons</taxon>
        <taxon>Gunneridae</taxon>
        <taxon>Pentapetalae</taxon>
        <taxon>rosids</taxon>
        <taxon>fabids</taxon>
        <taxon>Fabales</taxon>
        <taxon>Fabaceae</taxon>
        <taxon>Papilionoideae</taxon>
        <taxon>50 kb inversion clade</taxon>
        <taxon>NPAAA clade</taxon>
        <taxon>Hologalegina</taxon>
        <taxon>IRL clade</taxon>
        <taxon>Trifolieae</taxon>
        <taxon>Trifolium</taxon>
    </lineage>
</organism>
<evidence type="ECO:0000313" key="4">
    <source>
        <dbReference type="Proteomes" id="UP000242715"/>
    </source>
</evidence>
<feature type="region of interest" description="Disordered" evidence="1">
    <location>
        <begin position="94"/>
        <end position="142"/>
    </location>
</feature>
<name>A0A2Z6MEJ6_TRISU</name>
<sequence length="925" mass="103412">MKQRIEHKEAIHEGRHEKFKIKTVLDTAISDDDVTLYVLNGLGFEYRDIVVSIRTRERSFTFEELHSHLIAHEEFLQKEDASADVVVPTADFHQRNGSRNFRGRGSYHRGSRHGPNQHMNHLPENSFHPMQSVPRRQNASNNHNTNWFLYQGPSRNQGHFNPRANRSPSRCQLCDLPGHIAKYCPQLLQSSPAANYATTNANWILDSGANHHITADLNNLSLHSNYEGPDSVTIGDGSGLAISHMGSTHLSTPSTVFNLKNDLKTGAMLMCGPNSGDLYTLQPSLPTPPTNLHASRSTNTLWHARLGHPSPKTLHQALKTFLPSNRATQRVHLSRHVVFVEDRFPFSLPNPQPSPPLLPQSSRHPVPNILTYPHQPNTNETIIHTSMPPIPPITDPPNSNSSSPTSPNINNVNSTTPQSTEPTPSNSNNIQQSPSPTHTSSPQTTPPLERISTSSSESSRPVTRSMNNIQKPNKKYLLVTKHPLPSSHEPTCVSQAMASAEWRAAMASEFNALMQQGTWDLVPKNMESNLIGCKWVFRVKRRPDGSIDRYKARLVAKGFHQRPGLDYDQTFSPMIKPSTVRLVLALAIFNNVGTFVSWMSTMRSCMAPRAWFTTLHSFLLSYGFVNSKSDPSLFIYLKGDVKLYTLVYVDDILITGNNDQAIAKCISTLATKFSIKDLGSIHFFLGAEVIPTTQGLFLSQHQYIHDLHDRTKMKDAKIVHSPMATSSPLTANDGASAANITEYRSIVVALQYLSMTRPDIAYTVNKLAQFMQHPSSTHFTALKRLLRYLKATIFHGLHLKKSSSHTLYAFSDADWAGNRDDYTSTSAHITFYGGNPISWKSFKQKVVARSSTEAEYRALASASAEVLWLSSLLSELHINLPTIPTIYCDNLGATYLTINPVFHSRMKHIAIDIHFVRDHVRNNKI</sequence>
<feature type="compositionally biased region" description="Basic residues" evidence="1">
    <location>
        <begin position="101"/>
        <end position="112"/>
    </location>
</feature>
<dbReference type="PANTHER" id="PTHR11439">
    <property type="entry name" value="GAG-POL-RELATED RETROTRANSPOSON"/>
    <property type="match status" value="1"/>
</dbReference>
<dbReference type="InterPro" id="IPR013103">
    <property type="entry name" value="RVT_2"/>
</dbReference>
<dbReference type="AlphaFoldDB" id="A0A2Z6MEJ6"/>
<feature type="compositionally biased region" description="Low complexity" evidence="1">
    <location>
        <begin position="396"/>
        <end position="465"/>
    </location>
</feature>
<dbReference type="PANTHER" id="PTHR11439:SF463">
    <property type="entry name" value="REVERSE TRANSCRIPTASE TY1_COPIA-TYPE DOMAIN-CONTAINING PROTEIN"/>
    <property type="match status" value="1"/>
</dbReference>